<proteinExistence type="predicted"/>
<protein>
    <submittedName>
        <fullName evidence="1">Uncharacterized protein</fullName>
    </submittedName>
</protein>
<dbReference type="RefSeq" id="WP_118233900.1">
    <property type="nucleotide sequence ID" value="NZ_QRHL01000001.1"/>
</dbReference>
<gene>
    <name evidence="1" type="ORF">DW663_01175</name>
</gene>
<dbReference type="EMBL" id="QRHL01000001">
    <property type="protein sequence ID" value="RHF75032.1"/>
    <property type="molecule type" value="Genomic_DNA"/>
</dbReference>
<sequence length="94" mass="10773">MANKTTKTEEKKEIKKIEKKMYLGPNLKKYGLITGQIYEGEHSNVKNAISEIKGLDNLFVKIDKNFPKVKERFAQKGTKENILYSQVLKQIGGK</sequence>
<organism evidence="1 2">
    <name type="scientific">Fusobacterium mortiferum</name>
    <dbReference type="NCBI Taxonomy" id="850"/>
    <lineage>
        <taxon>Bacteria</taxon>
        <taxon>Fusobacteriati</taxon>
        <taxon>Fusobacteriota</taxon>
        <taxon>Fusobacteriia</taxon>
        <taxon>Fusobacteriales</taxon>
        <taxon>Fusobacteriaceae</taxon>
        <taxon>Fusobacterium</taxon>
    </lineage>
</organism>
<evidence type="ECO:0000313" key="1">
    <source>
        <dbReference type="EMBL" id="RHF75032.1"/>
    </source>
</evidence>
<dbReference type="Proteomes" id="UP000284676">
    <property type="component" value="Unassembled WGS sequence"/>
</dbReference>
<name>A0A414Q2Y2_FUSMR</name>
<accession>A0A414Q2Y2</accession>
<dbReference type="AlphaFoldDB" id="A0A414Q2Y2"/>
<reference evidence="1 2" key="1">
    <citation type="submission" date="2018-08" db="EMBL/GenBank/DDBJ databases">
        <title>A genome reference for cultivated species of the human gut microbiota.</title>
        <authorList>
            <person name="Zou Y."/>
            <person name="Xue W."/>
            <person name="Luo G."/>
        </authorList>
    </citation>
    <scope>NUCLEOTIDE SEQUENCE [LARGE SCALE GENOMIC DNA]</scope>
    <source>
        <strain evidence="1 2">AM25-1</strain>
    </source>
</reference>
<evidence type="ECO:0000313" key="2">
    <source>
        <dbReference type="Proteomes" id="UP000284676"/>
    </source>
</evidence>
<comment type="caution">
    <text evidence="1">The sequence shown here is derived from an EMBL/GenBank/DDBJ whole genome shotgun (WGS) entry which is preliminary data.</text>
</comment>